<proteinExistence type="predicted"/>
<gene>
    <name evidence="1" type="ORF">RM552_12055</name>
</gene>
<keyword evidence="2" id="KW-1185">Reference proteome</keyword>
<sequence>MKTFIKWLAILAVTFFLLGAIGYKFIEYRMLPSLPFVEDTVPQAPDYKNSDFWFAHPEIQDTADLIPANADTSQDIENKSIDVFFIHSTGYVGPGGWNSNMAHENSETQSLEYMLSSMASAFNGCCDIYAPNYRQAHLTAFSNEDSTSSFAALDLAYSDVESAFEYFIDNISNGRPFMIVAHSQGTLHGLRLIANKIDKHALRERLVAAYTIGYWLPKNMFERTFSNISLCESAEQTSCIVSYDTYGEGGAMSVGLRHWYPEGWETTQVGDIACVNPLSWNTNTAKVFADQHKGAFPVEFKRTPVDMVMANNPEYIFESLPDLSPNLTWAKCDESGVLHIAEQVDNAFSNHLNNADKSYHVLDFGLFYGNLRLNAIERSNAYLRKIESQ</sequence>
<dbReference type="SUPFAM" id="SSF53474">
    <property type="entry name" value="alpha/beta-Hydrolases"/>
    <property type="match status" value="1"/>
</dbReference>
<evidence type="ECO:0000313" key="2">
    <source>
        <dbReference type="Proteomes" id="UP001253545"/>
    </source>
</evidence>
<comment type="caution">
    <text evidence="1">The sequence shown here is derived from an EMBL/GenBank/DDBJ whole genome shotgun (WGS) entry which is preliminary data.</text>
</comment>
<dbReference type="InterPro" id="IPR021440">
    <property type="entry name" value="DUF3089"/>
</dbReference>
<accession>A0ABU2ZVY3</accession>
<dbReference type="RefSeq" id="WP_311369103.1">
    <property type="nucleotide sequence ID" value="NZ_JAVRHX010000003.1"/>
</dbReference>
<name>A0ABU2ZVY3_9ALTE</name>
<protein>
    <submittedName>
        <fullName evidence="1">DUF3089 domain-containing protein</fullName>
    </submittedName>
</protein>
<evidence type="ECO:0000313" key="1">
    <source>
        <dbReference type="EMBL" id="MDT0595582.1"/>
    </source>
</evidence>
<dbReference type="Pfam" id="PF11288">
    <property type="entry name" value="DUF3089"/>
    <property type="match status" value="1"/>
</dbReference>
<dbReference type="EMBL" id="JAVRHX010000003">
    <property type="protein sequence ID" value="MDT0595582.1"/>
    <property type="molecule type" value="Genomic_DNA"/>
</dbReference>
<dbReference type="Proteomes" id="UP001253545">
    <property type="component" value="Unassembled WGS sequence"/>
</dbReference>
<organism evidence="1 2">
    <name type="scientific">Glaciecola petra</name>
    <dbReference type="NCBI Taxonomy" id="3075602"/>
    <lineage>
        <taxon>Bacteria</taxon>
        <taxon>Pseudomonadati</taxon>
        <taxon>Pseudomonadota</taxon>
        <taxon>Gammaproteobacteria</taxon>
        <taxon>Alteromonadales</taxon>
        <taxon>Alteromonadaceae</taxon>
        <taxon>Glaciecola</taxon>
    </lineage>
</organism>
<reference evidence="1 2" key="1">
    <citation type="submission" date="2023-09" db="EMBL/GenBank/DDBJ databases">
        <authorList>
            <person name="Rey-Velasco X."/>
        </authorList>
    </citation>
    <scope>NUCLEOTIDE SEQUENCE [LARGE SCALE GENOMIC DNA]</scope>
    <source>
        <strain evidence="1 2">P117</strain>
    </source>
</reference>
<dbReference type="InterPro" id="IPR029058">
    <property type="entry name" value="AB_hydrolase_fold"/>
</dbReference>